<evidence type="ECO:0000256" key="5">
    <source>
        <dbReference type="ARBA" id="ARBA00023004"/>
    </source>
</evidence>
<dbReference type="InterPro" id="IPR017900">
    <property type="entry name" value="4Fe4S_Fe_S_CS"/>
</dbReference>
<dbReference type="InterPro" id="IPR013783">
    <property type="entry name" value="Ig-like_fold"/>
</dbReference>
<keyword evidence="7" id="KW-0812">Transmembrane</keyword>
<accession>A0A931NEF1</accession>
<dbReference type="InterPro" id="IPR009051">
    <property type="entry name" value="Helical_ferredxn"/>
</dbReference>
<keyword evidence="7" id="KW-1133">Transmembrane helix</keyword>
<keyword evidence="4" id="KW-0249">Electron transport</keyword>
<dbReference type="PROSITE" id="PS00198">
    <property type="entry name" value="4FE4S_FER_1"/>
    <property type="match status" value="1"/>
</dbReference>
<feature type="domain" description="4Fe-4S ferredoxin-type" evidence="8">
    <location>
        <begin position="249"/>
        <end position="278"/>
    </location>
</feature>
<evidence type="ECO:0000256" key="3">
    <source>
        <dbReference type="ARBA" id="ARBA00022723"/>
    </source>
</evidence>
<name>A0A931NEF1_9BURK</name>
<dbReference type="Gene3D" id="2.60.40.10">
    <property type="entry name" value="Immunoglobulins"/>
    <property type="match status" value="1"/>
</dbReference>
<evidence type="ECO:0000313" key="10">
    <source>
        <dbReference type="Proteomes" id="UP000620139"/>
    </source>
</evidence>
<dbReference type="PANTHER" id="PTHR30176">
    <property type="entry name" value="FERREDOXIN-TYPE PROTEIN NAPH"/>
    <property type="match status" value="1"/>
</dbReference>
<dbReference type="Proteomes" id="UP000620139">
    <property type="component" value="Unassembled WGS sequence"/>
</dbReference>
<dbReference type="EMBL" id="JAEDAL010000009">
    <property type="protein sequence ID" value="MBH9554102.1"/>
    <property type="molecule type" value="Genomic_DNA"/>
</dbReference>
<keyword evidence="7" id="KW-0472">Membrane</keyword>
<feature type="transmembrane region" description="Helical" evidence="7">
    <location>
        <begin position="333"/>
        <end position="352"/>
    </location>
</feature>
<feature type="transmembrane region" description="Helical" evidence="7">
    <location>
        <begin position="152"/>
        <end position="169"/>
    </location>
</feature>
<comment type="caution">
    <text evidence="9">The sequence shown here is derived from an EMBL/GenBank/DDBJ whole genome shotgun (WGS) entry which is preliminary data.</text>
</comment>
<evidence type="ECO:0000256" key="4">
    <source>
        <dbReference type="ARBA" id="ARBA00022982"/>
    </source>
</evidence>
<evidence type="ECO:0000256" key="6">
    <source>
        <dbReference type="ARBA" id="ARBA00023014"/>
    </source>
</evidence>
<dbReference type="Pfam" id="PF11614">
    <property type="entry name" value="FixG_C"/>
    <property type="match status" value="1"/>
</dbReference>
<evidence type="ECO:0000256" key="7">
    <source>
        <dbReference type="SAM" id="Phobius"/>
    </source>
</evidence>
<proteinExistence type="predicted"/>
<protein>
    <submittedName>
        <fullName evidence="9">Cytochrome c oxidase accessory protein CcoG</fullName>
    </submittedName>
</protein>
<keyword evidence="3" id="KW-0479">Metal-binding</keyword>
<evidence type="ECO:0000256" key="1">
    <source>
        <dbReference type="ARBA" id="ARBA00022448"/>
    </source>
</evidence>
<dbReference type="RefSeq" id="WP_198101718.1">
    <property type="nucleotide sequence ID" value="NZ_JAEDAL010000009.1"/>
</dbReference>
<keyword evidence="6" id="KW-0411">Iron-sulfur</keyword>
<dbReference type="GO" id="GO:0051539">
    <property type="term" value="F:4 iron, 4 sulfur cluster binding"/>
    <property type="evidence" value="ECO:0007669"/>
    <property type="project" value="UniProtKB-KW"/>
</dbReference>
<dbReference type="SUPFAM" id="SSF54862">
    <property type="entry name" value="4Fe-4S ferredoxins"/>
    <property type="match status" value="1"/>
</dbReference>
<dbReference type="Pfam" id="PF13746">
    <property type="entry name" value="Fer4_18"/>
    <property type="match status" value="1"/>
</dbReference>
<feature type="transmembrane region" description="Helical" evidence="7">
    <location>
        <begin position="78"/>
        <end position="99"/>
    </location>
</feature>
<dbReference type="InterPro" id="IPR051684">
    <property type="entry name" value="Electron_Trans/Redox"/>
</dbReference>
<keyword evidence="5" id="KW-0408">Iron</keyword>
<feature type="transmembrane region" description="Helical" evidence="7">
    <location>
        <begin position="189"/>
        <end position="206"/>
    </location>
</feature>
<organism evidence="9 10">
    <name type="scientific">Inhella gelatinilytica</name>
    <dbReference type="NCBI Taxonomy" id="2795030"/>
    <lineage>
        <taxon>Bacteria</taxon>
        <taxon>Pseudomonadati</taxon>
        <taxon>Pseudomonadota</taxon>
        <taxon>Betaproteobacteria</taxon>
        <taxon>Burkholderiales</taxon>
        <taxon>Sphaerotilaceae</taxon>
        <taxon>Inhella</taxon>
    </lineage>
</organism>
<evidence type="ECO:0000313" key="9">
    <source>
        <dbReference type="EMBL" id="MBH9554102.1"/>
    </source>
</evidence>
<dbReference type="InterPro" id="IPR017896">
    <property type="entry name" value="4Fe4S_Fe-S-bd"/>
</dbReference>
<feature type="transmembrane region" description="Helical" evidence="7">
    <location>
        <begin position="31"/>
        <end position="49"/>
    </location>
</feature>
<dbReference type="PROSITE" id="PS51379">
    <property type="entry name" value="4FE4S_FER_2"/>
    <property type="match status" value="1"/>
</dbReference>
<keyword evidence="10" id="KW-1185">Reference proteome</keyword>
<gene>
    <name evidence="9" type="primary">ccoG</name>
    <name evidence="9" type="ORF">I7X43_14750</name>
</gene>
<sequence>MSNQPEEAVVRLYRKRQRIHPREISGRFQSWRWVFVFLTQAVFYGLPWLEWNARQAVLFDLEARRFFLFGLVLYPQDLFYLTALLLLSAYSLFLFTAVAGRLWCGYACPQTVYTSIFLWVEQRFEGSKAQRERFDHAPWSGEKLRRRGGKHLVWVALALVTGFTFVGYFTPIKTLWVETLQGQLGPWQSFWILFYAFATWGNAGFMREQVCKYMCPYARFQSAMFDRDTLIIGYDVERGEPRGARGRKDDLKAKQLGHCIDCGLCVQVCPVGIDIRKGLQYECIGCAACVDACDQVMAKMQYPLGLIRYDTENGIEQHLSRGQEWLRVLRPRVWVYAAGLVLITGVVGYSLWARPPMRYDVVRDRGALARFNEQGQLENVYRIQLMNVVERPQRYRIRVQTASTELPALELGAVGEVELGAVEARWLPVTVQLPANSVPPAPGAYAIEFTVERLAHAQDDTRVVPEKSTFVVPR</sequence>
<dbReference type="AlphaFoldDB" id="A0A931NEF1"/>
<dbReference type="NCBIfam" id="TIGR02745">
    <property type="entry name" value="ccoG_rdxA_fixG"/>
    <property type="match status" value="1"/>
</dbReference>
<dbReference type="InterPro" id="IPR032879">
    <property type="entry name" value="FixG_C"/>
</dbReference>
<dbReference type="InterPro" id="IPR014116">
    <property type="entry name" value="Cyt_c_oxidase_cbb3_FixG"/>
</dbReference>
<dbReference type="Gene3D" id="1.10.1060.10">
    <property type="entry name" value="Alpha-helical ferredoxin"/>
    <property type="match status" value="1"/>
</dbReference>
<dbReference type="GO" id="GO:0046872">
    <property type="term" value="F:metal ion binding"/>
    <property type="evidence" value="ECO:0007669"/>
    <property type="project" value="UniProtKB-KW"/>
</dbReference>
<dbReference type="GO" id="GO:0005886">
    <property type="term" value="C:plasma membrane"/>
    <property type="evidence" value="ECO:0007669"/>
    <property type="project" value="TreeGrafter"/>
</dbReference>
<evidence type="ECO:0000259" key="8">
    <source>
        <dbReference type="PROSITE" id="PS51379"/>
    </source>
</evidence>
<keyword evidence="2" id="KW-0004">4Fe-4S</keyword>
<keyword evidence="1" id="KW-0813">Transport</keyword>
<dbReference type="Pfam" id="PF12801">
    <property type="entry name" value="Fer4_5"/>
    <property type="match status" value="1"/>
</dbReference>
<evidence type="ECO:0000256" key="2">
    <source>
        <dbReference type="ARBA" id="ARBA00022485"/>
    </source>
</evidence>
<dbReference type="PANTHER" id="PTHR30176:SF3">
    <property type="entry name" value="FERREDOXIN-TYPE PROTEIN NAPH"/>
    <property type="match status" value="1"/>
</dbReference>
<reference evidence="9" key="1">
    <citation type="submission" date="2020-12" db="EMBL/GenBank/DDBJ databases">
        <title>The genome sequence of Inhella sp. 4Y17.</title>
        <authorList>
            <person name="Liu Y."/>
        </authorList>
    </citation>
    <scope>NUCLEOTIDE SEQUENCE</scope>
    <source>
        <strain evidence="9">4Y10</strain>
    </source>
</reference>